<dbReference type="EMBL" id="CAJVQB010167066">
    <property type="protein sequence ID" value="CAG8857085.1"/>
    <property type="molecule type" value="Genomic_DNA"/>
</dbReference>
<protein>
    <submittedName>
        <fullName evidence="1">27804_t:CDS:1</fullName>
    </submittedName>
</protein>
<sequence length="116" mass="13673">KIDVLELESFNNFTNKVWYNDKNNRQTHEDLVNMIIELYKSIQNDQFLLSNVLLSQQSGLINKYCKNLEKKTTSIDTKLLQAKVKAICEYAKITHTENLYTDLDLVLEFVKELNRE</sequence>
<proteinExistence type="predicted"/>
<comment type="caution">
    <text evidence="1">The sequence shown here is derived from an EMBL/GenBank/DDBJ whole genome shotgun (WGS) entry which is preliminary data.</text>
</comment>
<accession>A0ABN7XRK8</accession>
<gene>
    <name evidence="1" type="ORF">GMARGA_LOCUS45906</name>
</gene>
<dbReference type="Proteomes" id="UP000789901">
    <property type="component" value="Unassembled WGS sequence"/>
</dbReference>
<evidence type="ECO:0000313" key="2">
    <source>
        <dbReference type="Proteomes" id="UP000789901"/>
    </source>
</evidence>
<reference evidence="1 2" key="1">
    <citation type="submission" date="2021-06" db="EMBL/GenBank/DDBJ databases">
        <authorList>
            <person name="Kallberg Y."/>
            <person name="Tangrot J."/>
            <person name="Rosling A."/>
        </authorList>
    </citation>
    <scope>NUCLEOTIDE SEQUENCE [LARGE SCALE GENOMIC DNA]</scope>
    <source>
        <strain evidence="1 2">120-4 pot B 10/14</strain>
    </source>
</reference>
<organism evidence="1 2">
    <name type="scientific">Gigaspora margarita</name>
    <dbReference type="NCBI Taxonomy" id="4874"/>
    <lineage>
        <taxon>Eukaryota</taxon>
        <taxon>Fungi</taxon>
        <taxon>Fungi incertae sedis</taxon>
        <taxon>Mucoromycota</taxon>
        <taxon>Glomeromycotina</taxon>
        <taxon>Glomeromycetes</taxon>
        <taxon>Diversisporales</taxon>
        <taxon>Gigasporaceae</taxon>
        <taxon>Gigaspora</taxon>
    </lineage>
</organism>
<feature type="non-terminal residue" evidence="1">
    <location>
        <position position="1"/>
    </location>
</feature>
<keyword evidence="2" id="KW-1185">Reference proteome</keyword>
<name>A0ABN7XRK8_GIGMA</name>
<evidence type="ECO:0000313" key="1">
    <source>
        <dbReference type="EMBL" id="CAG8857085.1"/>
    </source>
</evidence>